<name>A0A9W6VPB0_9ACTN</name>
<dbReference type="EMBL" id="BSTJ01000003">
    <property type="protein sequence ID" value="GLY74634.1"/>
    <property type="molecule type" value="Genomic_DNA"/>
</dbReference>
<evidence type="ECO:0000313" key="2">
    <source>
        <dbReference type="Proteomes" id="UP001165135"/>
    </source>
</evidence>
<reference evidence="1" key="1">
    <citation type="submission" date="2023-03" db="EMBL/GenBank/DDBJ databases">
        <title>Actinoallomurus iriomotensis NBRC 103681.</title>
        <authorList>
            <person name="Ichikawa N."/>
            <person name="Sato H."/>
            <person name="Tonouchi N."/>
        </authorList>
    </citation>
    <scope>NUCLEOTIDE SEQUENCE</scope>
    <source>
        <strain evidence="1">NBRC 103681</strain>
    </source>
</reference>
<organism evidence="1 2">
    <name type="scientific">Actinoallomurus iriomotensis</name>
    <dbReference type="NCBI Taxonomy" id="478107"/>
    <lineage>
        <taxon>Bacteria</taxon>
        <taxon>Bacillati</taxon>
        <taxon>Actinomycetota</taxon>
        <taxon>Actinomycetes</taxon>
        <taxon>Streptosporangiales</taxon>
        <taxon>Thermomonosporaceae</taxon>
        <taxon>Actinoallomurus</taxon>
    </lineage>
</organism>
<evidence type="ECO:0000313" key="1">
    <source>
        <dbReference type="EMBL" id="GLY74634.1"/>
    </source>
</evidence>
<gene>
    <name evidence="1" type="ORF">Airi01_029010</name>
</gene>
<comment type="caution">
    <text evidence="1">The sequence shown here is derived from an EMBL/GenBank/DDBJ whole genome shotgun (WGS) entry which is preliminary data.</text>
</comment>
<accession>A0A9W6VPB0</accession>
<dbReference type="Proteomes" id="UP001165135">
    <property type="component" value="Unassembled WGS sequence"/>
</dbReference>
<protein>
    <submittedName>
        <fullName evidence="1">Uncharacterized protein</fullName>
    </submittedName>
</protein>
<dbReference type="AlphaFoldDB" id="A0A9W6VPB0"/>
<dbReference type="Gene3D" id="1.10.10.60">
    <property type="entry name" value="Homeodomain-like"/>
    <property type="match status" value="1"/>
</dbReference>
<proteinExistence type="predicted"/>
<sequence>MLDPEEARRPPIAMKGDSEEFKADAVAIYESRPGATYKGIAALAA</sequence>